<dbReference type="OMA" id="FNYPNDP"/>
<evidence type="ECO:0000256" key="5">
    <source>
        <dbReference type="ARBA" id="ARBA00041343"/>
    </source>
</evidence>
<dbReference type="GO" id="GO:0030246">
    <property type="term" value="F:carbohydrate binding"/>
    <property type="evidence" value="ECO:0007669"/>
    <property type="project" value="InterPro"/>
</dbReference>
<dbReference type="PANTHER" id="PTHR22762:SF133">
    <property type="entry name" value="P-TYPE DOMAIN-CONTAINING PROTEIN"/>
    <property type="match status" value="1"/>
</dbReference>
<evidence type="ECO:0000259" key="8">
    <source>
        <dbReference type="Pfam" id="PF13802"/>
    </source>
</evidence>
<feature type="domain" description="Glycoside hydrolase family 31 TIM barrel" evidence="7">
    <location>
        <begin position="364"/>
        <end position="729"/>
    </location>
</feature>
<protein>
    <recommendedName>
        <fullName evidence="5">Maltase</fullName>
    </recommendedName>
</protein>
<accession>A0AA38FZ43</accession>
<gene>
    <name evidence="9" type="ORF">KI387_028172</name>
</gene>
<sequence>MEIRNSSVVGMRCVVFMSVGFLATLCLIGVESSNAMSVGHGYKLTSAVTDFKGNLFGQLRLIKKTEMYGPDIEELQLVVSGVTMSVGMETREFEGGRVVDNDWGSSPVLLSGGGVQHPVGDADPKQLFISKPNMGKYNEPEADAETICETEDTLHLSITDAHKTRWEVPQELLPRKEKTLISEKTSTASIANGGETEQPDSAHCHELQLSYTANPFGFSIKRISSGDVLFNTTDEGPNNLVFKDQFIQISTSIPQDASLYGLGESSRPGGFKLVKGDTYTFWNSDIPSSNPYLNLYGSHPFYMDVRQGGTAHGVLFLNSNGMDIDYTGDRLKYKTIGGIIDFYFISGPCPTSVIQQYTKLIGRPAPMPYWSFGFHQCRWGYKDVKDMESVVSGYREKGIPLDTIWNDIDYMEDFKDFTLDPINYPAAKLRSFLDQLHASGQRYVLIVDPGIKVEKGYDTFDNAVKEDIFIKQGGQPYLAQVWPGPVHFPDFLNPKTQQFWTKEISQFFETVPFDGLWIDMNEVSNFCSGITCSLPEDGTCPSKGKSLTDCCLICNSPHNSTQWEDPAYKIRNNGNHRHIRDKTITPSAVHHNAVLEYNAHNLYGLSETIVTHKTLQSITKKRPFILTRSTFVGSGAYAAHWTGDNAATWDDLRYSIPSILNFGLFGMPMIGADICGFLKDTTEELCNRWIQLGAFYPFSRQHSDNGTIRQELYLWDSVSVSAKRALTLRGGDVDPYH</sequence>
<evidence type="ECO:0000256" key="3">
    <source>
        <dbReference type="ARBA" id="ARBA00023180"/>
    </source>
</evidence>
<dbReference type="GO" id="GO:0005975">
    <property type="term" value="P:carbohydrate metabolic process"/>
    <property type="evidence" value="ECO:0007669"/>
    <property type="project" value="InterPro"/>
</dbReference>
<reference evidence="9 10" key="1">
    <citation type="journal article" date="2021" name="Nat. Plants">
        <title>The Taxus genome provides insights into paclitaxel biosynthesis.</title>
        <authorList>
            <person name="Xiong X."/>
            <person name="Gou J."/>
            <person name="Liao Q."/>
            <person name="Li Y."/>
            <person name="Zhou Q."/>
            <person name="Bi G."/>
            <person name="Li C."/>
            <person name="Du R."/>
            <person name="Wang X."/>
            <person name="Sun T."/>
            <person name="Guo L."/>
            <person name="Liang H."/>
            <person name="Lu P."/>
            <person name="Wu Y."/>
            <person name="Zhang Z."/>
            <person name="Ro D.K."/>
            <person name="Shang Y."/>
            <person name="Huang S."/>
            <person name="Yan J."/>
        </authorList>
    </citation>
    <scope>NUCLEOTIDE SEQUENCE [LARGE SCALE GENOMIC DNA]</scope>
    <source>
        <strain evidence="9">Ta-2019</strain>
    </source>
</reference>
<dbReference type="Pfam" id="PF01055">
    <property type="entry name" value="Glyco_hydro_31_2nd"/>
    <property type="match status" value="1"/>
</dbReference>
<dbReference type="SUPFAM" id="SSF51445">
    <property type="entry name" value="(Trans)glycosidases"/>
    <property type="match status" value="1"/>
</dbReference>
<evidence type="ECO:0000256" key="1">
    <source>
        <dbReference type="ARBA" id="ARBA00007806"/>
    </source>
</evidence>
<comment type="caution">
    <text evidence="9">The sequence shown here is derived from an EMBL/GenBank/DDBJ whole genome shotgun (WGS) entry which is preliminary data.</text>
</comment>
<keyword evidence="4 6" id="KW-0326">Glycosidase</keyword>
<dbReference type="InterPro" id="IPR011013">
    <property type="entry name" value="Gal_mutarotase_sf_dom"/>
</dbReference>
<organism evidence="9 10">
    <name type="scientific">Taxus chinensis</name>
    <name type="common">Chinese yew</name>
    <name type="synonym">Taxus wallichiana var. chinensis</name>
    <dbReference type="NCBI Taxonomy" id="29808"/>
    <lineage>
        <taxon>Eukaryota</taxon>
        <taxon>Viridiplantae</taxon>
        <taxon>Streptophyta</taxon>
        <taxon>Embryophyta</taxon>
        <taxon>Tracheophyta</taxon>
        <taxon>Spermatophyta</taxon>
        <taxon>Pinopsida</taxon>
        <taxon>Pinidae</taxon>
        <taxon>Conifers II</taxon>
        <taxon>Cupressales</taxon>
        <taxon>Taxaceae</taxon>
        <taxon>Taxus</taxon>
    </lineage>
</organism>
<proteinExistence type="inferred from homology"/>
<dbReference type="Gene3D" id="3.20.20.80">
    <property type="entry name" value="Glycosidases"/>
    <property type="match status" value="1"/>
</dbReference>
<evidence type="ECO:0000256" key="6">
    <source>
        <dbReference type="RuleBase" id="RU361185"/>
    </source>
</evidence>
<dbReference type="GO" id="GO:0004553">
    <property type="term" value="F:hydrolase activity, hydrolyzing O-glycosyl compounds"/>
    <property type="evidence" value="ECO:0007669"/>
    <property type="project" value="InterPro"/>
</dbReference>
<keyword evidence="2 6" id="KW-0378">Hydrolase</keyword>
<dbReference type="EMBL" id="JAHRHJ020000006">
    <property type="protein sequence ID" value="KAH9313137.1"/>
    <property type="molecule type" value="Genomic_DNA"/>
</dbReference>
<dbReference type="Pfam" id="PF13802">
    <property type="entry name" value="Gal_mutarotas_2"/>
    <property type="match status" value="1"/>
</dbReference>
<comment type="similarity">
    <text evidence="1 6">Belongs to the glycosyl hydrolase 31 family.</text>
</comment>
<dbReference type="SUPFAM" id="SSF74650">
    <property type="entry name" value="Galactose mutarotase-like"/>
    <property type="match status" value="1"/>
</dbReference>
<keyword evidence="10" id="KW-1185">Reference proteome</keyword>
<evidence type="ECO:0000256" key="2">
    <source>
        <dbReference type="ARBA" id="ARBA00022801"/>
    </source>
</evidence>
<dbReference type="InterPro" id="IPR017853">
    <property type="entry name" value="GH"/>
</dbReference>
<evidence type="ECO:0000313" key="9">
    <source>
        <dbReference type="EMBL" id="KAH9313137.1"/>
    </source>
</evidence>
<dbReference type="PROSITE" id="PS00129">
    <property type="entry name" value="GLYCOSYL_HYDROL_F31_1"/>
    <property type="match status" value="1"/>
</dbReference>
<evidence type="ECO:0000256" key="4">
    <source>
        <dbReference type="ARBA" id="ARBA00023295"/>
    </source>
</evidence>
<dbReference type="CDD" id="cd14752">
    <property type="entry name" value="GH31_N"/>
    <property type="match status" value="1"/>
</dbReference>
<evidence type="ECO:0000259" key="7">
    <source>
        <dbReference type="Pfam" id="PF01055"/>
    </source>
</evidence>
<feature type="non-terminal residue" evidence="9">
    <location>
        <position position="1"/>
    </location>
</feature>
<feature type="domain" description="Glycoside hydrolase family 31 N-terminal" evidence="8">
    <location>
        <begin position="161"/>
        <end position="325"/>
    </location>
</feature>
<dbReference type="FunFam" id="3.20.20.80:FF:000016">
    <property type="entry name" value="Maltase-glucoamylase, intestinal"/>
    <property type="match status" value="1"/>
</dbReference>
<dbReference type="InterPro" id="IPR000322">
    <property type="entry name" value="Glyco_hydro_31_TIM"/>
</dbReference>
<dbReference type="CDD" id="cd06602">
    <property type="entry name" value="GH31_MGAM_SI_GAA"/>
    <property type="match status" value="1"/>
</dbReference>
<dbReference type="InterPro" id="IPR030458">
    <property type="entry name" value="Glyco_hydro_31_AS"/>
</dbReference>
<dbReference type="AlphaFoldDB" id="A0AA38FZ43"/>
<evidence type="ECO:0000313" key="10">
    <source>
        <dbReference type="Proteomes" id="UP000824469"/>
    </source>
</evidence>
<keyword evidence="3" id="KW-0325">Glycoprotein</keyword>
<dbReference type="Gene3D" id="2.60.40.1760">
    <property type="entry name" value="glycosyl hydrolase (family 31)"/>
    <property type="match status" value="1"/>
</dbReference>
<dbReference type="InterPro" id="IPR025887">
    <property type="entry name" value="Glyco_hydro_31_N_dom"/>
</dbReference>
<dbReference type="PANTHER" id="PTHR22762">
    <property type="entry name" value="ALPHA-GLUCOSIDASE"/>
    <property type="match status" value="1"/>
</dbReference>
<name>A0AA38FZ43_TAXCH</name>
<dbReference type="Proteomes" id="UP000824469">
    <property type="component" value="Unassembled WGS sequence"/>
</dbReference>